<reference evidence="1" key="2">
    <citation type="submission" date="2021-04" db="EMBL/GenBank/DDBJ databases">
        <title>Isolation and genomic analysis of the ibuprofen-degrading bacterium Sphingomonas strain MPO218.</title>
        <authorList>
            <person name="Aulestia M."/>
            <person name="Flores A."/>
            <person name="Mangas E.L."/>
            <person name="Perez-Pulido A.J."/>
            <person name="Santero E."/>
            <person name="Camacho E.M."/>
        </authorList>
    </citation>
    <scope>NUCLEOTIDE SEQUENCE</scope>
    <source>
        <strain evidence="1">MPO218</strain>
    </source>
</reference>
<dbReference type="Proteomes" id="UP000664914">
    <property type="component" value="Chromosome"/>
</dbReference>
<dbReference type="InterPro" id="IPR006427">
    <property type="entry name" value="Portal_HK97"/>
</dbReference>
<accession>A0A975HE45</accession>
<dbReference type="EMBL" id="CP059319">
    <property type="protein sequence ID" value="QTH21987.1"/>
    <property type="molecule type" value="Genomic_DNA"/>
</dbReference>
<proteinExistence type="predicted"/>
<dbReference type="Pfam" id="PF04860">
    <property type="entry name" value="Phage_portal"/>
    <property type="match status" value="1"/>
</dbReference>
<protein>
    <submittedName>
        <fullName evidence="1">Phage portal protein</fullName>
    </submittedName>
</protein>
<evidence type="ECO:0000313" key="1">
    <source>
        <dbReference type="EMBL" id="QTH21987.1"/>
    </source>
</evidence>
<dbReference type="AlphaFoldDB" id="A0A975HE45"/>
<dbReference type="NCBIfam" id="TIGR01537">
    <property type="entry name" value="portal_HK97"/>
    <property type="match status" value="1"/>
</dbReference>
<reference evidence="1" key="1">
    <citation type="submission" date="2020-07" db="EMBL/GenBank/DDBJ databases">
        <authorList>
            <person name="Camacho E."/>
        </authorList>
    </citation>
    <scope>NUCLEOTIDE SEQUENCE</scope>
    <source>
        <strain evidence="1">MPO218</strain>
    </source>
</reference>
<sequence length="417" mass="45693">MSWGLLDWLGFGRTKISGRDGQNGRYWPNGDPRTGQATPKTVLGLATAWACVRLRSRVVGSLPVSVFEKTATAARRERQDHWLYTLLHDSPNADQSPFEWLSGQIGNIDLWGNGYSEKSVNSLGWTTSLTPLPSDTMRVWRKPDGSKAYTFNDRGKGETLPEDKVLHLRGLTLGGDVGLSAVQAGCRSLSGAISADRTATNIVRQGLQVAGFMETGQSKLSPEQRADLIDIFDAFTGSDAAGKIMPLEKDFKFAPLRMNPQEAQLLETRGFNIEEVCRWYDTPPILVGHAAQGQTMWGTGVEQVVIGWLTMGLNPLLVSIEQAMRKQLLPPAERTIIKAEFNREAMLATDSAARSQLYASLGQNGVMTRNEMRSKENLPPLPGGDVLTVQSNLVPLDMLGKVPPRKVQPAPGEPIEE</sequence>
<dbReference type="InterPro" id="IPR006944">
    <property type="entry name" value="Phage/GTA_portal"/>
</dbReference>
<gene>
    <name evidence="1" type="ORF">HRJ34_00135</name>
</gene>
<evidence type="ECO:0000313" key="2">
    <source>
        <dbReference type="Proteomes" id="UP000664914"/>
    </source>
</evidence>
<dbReference type="RefSeq" id="WP_208633009.1">
    <property type="nucleotide sequence ID" value="NZ_CP059319.1"/>
</dbReference>
<organism evidence="1 2">
    <name type="scientific">Rhizorhabdus wittichii</name>
    <dbReference type="NCBI Taxonomy" id="160791"/>
    <lineage>
        <taxon>Bacteria</taxon>
        <taxon>Pseudomonadati</taxon>
        <taxon>Pseudomonadota</taxon>
        <taxon>Alphaproteobacteria</taxon>
        <taxon>Sphingomonadales</taxon>
        <taxon>Sphingomonadaceae</taxon>
        <taxon>Rhizorhabdus</taxon>
    </lineage>
</organism>
<name>A0A975HE45_9SPHN</name>